<gene>
    <name evidence="1" type="ORF">CEXT_285111</name>
</gene>
<sequence length="91" mass="9581">VQWSSVRSVFLSRGTWPSRSAGTITSHTEPVDAVAGINHGSVQSDVHLILARVAAAAPSTQHSTPDLVSPRLAGCAICPCRRKVSQLIPPD</sequence>
<protein>
    <submittedName>
        <fullName evidence="1">Uncharacterized protein</fullName>
    </submittedName>
</protein>
<accession>A0AAV4V8S8</accession>
<feature type="non-terminal residue" evidence="1">
    <location>
        <position position="1"/>
    </location>
</feature>
<dbReference type="Proteomes" id="UP001054945">
    <property type="component" value="Unassembled WGS sequence"/>
</dbReference>
<reference evidence="1 2" key="1">
    <citation type="submission" date="2021-06" db="EMBL/GenBank/DDBJ databases">
        <title>Caerostris extrusa draft genome.</title>
        <authorList>
            <person name="Kono N."/>
            <person name="Arakawa K."/>
        </authorList>
    </citation>
    <scope>NUCLEOTIDE SEQUENCE [LARGE SCALE GENOMIC DNA]</scope>
</reference>
<name>A0AAV4V8S8_CAEEX</name>
<proteinExistence type="predicted"/>
<evidence type="ECO:0000313" key="1">
    <source>
        <dbReference type="EMBL" id="GIY66537.1"/>
    </source>
</evidence>
<keyword evidence="2" id="KW-1185">Reference proteome</keyword>
<evidence type="ECO:0000313" key="2">
    <source>
        <dbReference type="Proteomes" id="UP001054945"/>
    </source>
</evidence>
<dbReference type="EMBL" id="BPLR01014130">
    <property type="protein sequence ID" value="GIY66537.1"/>
    <property type="molecule type" value="Genomic_DNA"/>
</dbReference>
<comment type="caution">
    <text evidence="1">The sequence shown here is derived from an EMBL/GenBank/DDBJ whole genome shotgun (WGS) entry which is preliminary data.</text>
</comment>
<dbReference type="AlphaFoldDB" id="A0AAV4V8S8"/>
<organism evidence="1 2">
    <name type="scientific">Caerostris extrusa</name>
    <name type="common">Bark spider</name>
    <name type="synonym">Caerostris bankana</name>
    <dbReference type="NCBI Taxonomy" id="172846"/>
    <lineage>
        <taxon>Eukaryota</taxon>
        <taxon>Metazoa</taxon>
        <taxon>Ecdysozoa</taxon>
        <taxon>Arthropoda</taxon>
        <taxon>Chelicerata</taxon>
        <taxon>Arachnida</taxon>
        <taxon>Araneae</taxon>
        <taxon>Araneomorphae</taxon>
        <taxon>Entelegynae</taxon>
        <taxon>Araneoidea</taxon>
        <taxon>Araneidae</taxon>
        <taxon>Caerostris</taxon>
    </lineage>
</organism>